<keyword evidence="3" id="KW-0677">Repeat</keyword>
<gene>
    <name evidence="8" type="primary">gb12435</name>
    <name evidence="8" type="ORF">PR202_gb12435</name>
</gene>
<dbReference type="AlphaFoldDB" id="A0AAV5EPV7"/>
<evidence type="ECO:0000313" key="9">
    <source>
        <dbReference type="Proteomes" id="UP001054889"/>
    </source>
</evidence>
<keyword evidence="4" id="KW-0547">Nucleotide-binding</keyword>
<protein>
    <recommendedName>
        <fullName evidence="7">Disease resistance N-terminal domain-containing protein</fullName>
    </recommendedName>
</protein>
<proteinExistence type="inferred from homology"/>
<name>A0AAV5EPV7_ELECO</name>
<evidence type="ECO:0000256" key="3">
    <source>
        <dbReference type="ARBA" id="ARBA00022737"/>
    </source>
</evidence>
<dbReference type="Pfam" id="PF18052">
    <property type="entry name" value="Rx_N"/>
    <property type="match status" value="1"/>
</dbReference>
<reference evidence="8" key="2">
    <citation type="submission" date="2021-12" db="EMBL/GenBank/DDBJ databases">
        <title>Resequencing data analysis of finger millet.</title>
        <authorList>
            <person name="Hatakeyama M."/>
            <person name="Aluri S."/>
            <person name="Balachadran M.T."/>
            <person name="Sivarajan S.R."/>
            <person name="Poveda L."/>
            <person name="Shimizu-Inatsugi R."/>
            <person name="Schlapbach R."/>
            <person name="Sreeman S.M."/>
            <person name="Shimizu K.K."/>
        </authorList>
    </citation>
    <scope>NUCLEOTIDE SEQUENCE</scope>
</reference>
<feature type="coiled-coil region" evidence="6">
    <location>
        <begin position="40"/>
        <end position="91"/>
    </location>
</feature>
<feature type="domain" description="Disease resistance N-terminal" evidence="7">
    <location>
        <begin position="13"/>
        <end position="95"/>
    </location>
</feature>
<evidence type="ECO:0000259" key="7">
    <source>
        <dbReference type="Pfam" id="PF18052"/>
    </source>
</evidence>
<dbReference type="GO" id="GO:0006952">
    <property type="term" value="P:defense response"/>
    <property type="evidence" value="ECO:0007669"/>
    <property type="project" value="UniProtKB-KW"/>
</dbReference>
<dbReference type="Proteomes" id="UP001054889">
    <property type="component" value="Unassembled WGS sequence"/>
</dbReference>
<evidence type="ECO:0000256" key="6">
    <source>
        <dbReference type="SAM" id="Coils"/>
    </source>
</evidence>
<keyword evidence="9" id="KW-1185">Reference proteome</keyword>
<evidence type="ECO:0000256" key="5">
    <source>
        <dbReference type="ARBA" id="ARBA00022821"/>
    </source>
</evidence>
<accession>A0AAV5EPV7</accession>
<dbReference type="GO" id="GO:0000166">
    <property type="term" value="F:nucleotide binding"/>
    <property type="evidence" value="ECO:0007669"/>
    <property type="project" value="UniProtKB-KW"/>
</dbReference>
<organism evidence="8 9">
    <name type="scientific">Eleusine coracana subsp. coracana</name>
    <dbReference type="NCBI Taxonomy" id="191504"/>
    <lineage>
        <taxon>Eukaryota</taxon>
        <taxon>Viridiplantae</taxon>
        <taxon>Streptophyta</taxon>
        <taxon>Embryophyta</taxon>
        <taxon>Tracheophyta</taxon>
        <taxon>Spermatophyta</taxon>
        <taxon>Magnoliopsida</taxon>
        <taxon>Liliopsida</taxon>
        <taxon>Poales</taxon>
        <taxon>Poaceae</taxon>
        <taxon>PACMAD clade</taxon>
        <taxon>Chloridoideae</taxon>
        <taxon>Cynodonteae</taxon>
        <taxon>Eleusininae</taxon>
        <taxon>Eleusine</taxon>
    </lineage>
</organism>
<keyword evidence="5" id="KW-0611">Plant defense</keyword>
<reference evidence="8" key="1">
    <citation type="journal article" date="2018" name="DNA Res.">
        <title>Multiple hybrid de novo genome assembly of finger millet, an orphan allotetraploid crop.</title>
        <authorList>
            <person name="Hatakeyama M."/>
            <person name="Aluri S."/>
            <person name="Balachadran M.T."/>
            <person name="Sivarajan S.R."/>
            <person name="Patrignani A."/>
            <person name="Gruter S."/>
            <person name="Poveda L."/>
            <person name="Shimizu-Inatsugi R."/>
            <person name="Baeten J."/>
            <person name="Francoijs K.J."/>
            <person name="Nataraja K.N."/>
            <person name="Reddy Y.A.N."/>
            <person name="Phadnis S."/>
            <person name="Ravikumar R.L."/>
            <person name="Schlapbach R."/>
            <person name="Sreeman S.M."/>
            <person name="Shimizu K.K."/>
        </authorList>
    </citation>
    <scope>NUCLEOTIDE SEQUENCE</scope>
</reference>
<evidence type="ECO:0000256" key="1">
    <source>
        <dbReference type="ARBA" id="ARBA00008894"/>
    </source>
</evidence>
<sequence>MAEAVAGLLTSAIVKIVSDKLRFAISEQANYLAGNFNDDLEEMKDAMESMAVVFKDAEKQSIRNESVRLWLKRLKNAALDISDMLDEYQDNDAQAAAKVRN</sequence>
<evidence type="ECO:0000256" key="4">
    <source>
        <dbReference type="ARBA" id="ARBA00022741"/>
    </source>
</evidence>
<evidence type="ECO:0000256" key="2">
    <source>
        <dbReference type="ARBA" id="ARBA00022614"/>
    </source>
</evidence>
<comment type="similarity">
    <text evidence="1">Belongs to the disease resistance NB-LRR family.</text>
</comment>
<keyword evidence="6" id="KW-0175">Coiled coil</keyword>
<dbReference type="Gene3D" id="1.20.5.4130">
    <property type="match status" value="1"/>
</dbReference>
<dbReference type="InterPro" id="IPR041118">
    <property type="entry name" value="Rx_N"/>
</dbReference>
<evidence type="ECO:0000313" key="8">
    <source>
        <dbReference type="EMBL" id="GJN24680.1"/>
    </source>
</evidence>
<dbReference type="EMBL" id="BQKI01000077">
    <property type="protein sequence ID" value="GJN24680.1"/>
    <property type="molecule type" value="Genomic_DNA"/>
</dbReference>
<keyword evidence="2" id="KW-0433">Leucine-rich repeat</keyword>
<comment type="caution">
    <text evidence="8">The sequence shown here is derived from an EMBL/GenBank/DDBJ whole genome shotgun (WGS) entry which is preliminary data.</text>
</comment>